<keyword evidence="1" id="KW-1133">Transmembrane helix</keyword>
<organism evidence="4 5">
    <name type="scientific">Bacteroides acidifaciens</name>
    <dbReference type="NCBI Taxonomy" id="85831"/>
    <lineage>
        <taxon>Bacteria</taxon>
        <taxon>Pseudomonadati</taxon>
        <taxon>Bacteroidota</taxon>
        <taxon>Bacteroidia</taxon>
        <taxon>Bacteroidales</taxon>
        <taxon>Bacteroidaceae</taxon>
        <taxon>Bacteroides</taxon>
    </lineage>
</organism>
<accession>A0A3L7Z337</accession>
<name>A0A3L7Z337_9BACE</name>
<evidence type="ECO:0000256" key="1">
    <source>
        <dbReference type="SAM" id="Phobius"/>
    </source>
</evidence>
<gene>
    <name evidence="4" type="ORF">D7Y07_03480</name>
</gene>
<dbReference type="STRING" id="1235814.GCA_000613385_04492"/>
<dbReference type="GO" id="GO:0016989">
    <property type="term" value="F:sigma factor antagonist activity"/>
    <property type="evidence" value="ECO:0007669"/>
    <property type="project" value="TreeGrafter"/>
</dbReference>
<keyword evidence="1" id="KW-0812">Transmembrane</keyword>
<evidence type="ECO:0000313" key="5">
    <source>
        <dbReference type="Proteomes" id="UP000267159"/>
    </source>
</evidence>
<dbReference type="Gene3D" id="3.55.50.30">
    <property type="match status" value="1"/>
</dbReference>
<dbReference type="EMBL" id="RAZM01000006">
    <property type="protein sequence ID" value="RLT81323.1"/>
    <property type="molecule type" value="Genomic_DNA"/>
</dbReference>
<comment type="caution">
    <text evidence="4">The sequence shown here is derived from an EMBL/GenBank/DDBJ whole genome shotgun (WGS) entry which is preliminary data.</text>
</comment>
<dbReference type="Pfam" id="PF16344">
    <property type="entry name" value="FecR_C"/>
    <property type="match status" value="1"/>
</dbReference>
<dbReference type="InterPro" id="IPR032508">
    <property type="entry name" value="FecR_C"/>
</dbReference>
<dbReference type="Gene3D" id="2.60.120.1440">
    <property type="match status" value="1"/>
</dbReference>
<keyword evidence="1" id="KW-0472">Membrane</keyword>
<dbReference type="Proteomes" id="UP000267159">
    <property type="component" value="Unassembled WGS sequence"/>
</dbReference>
<reference evidence="4 5" key="1">
    <citation type="submission" date="2018-09" db="EMBL/GenBank/DDBJ databases">
        <title>Murine metabolic-syndrome-specific gut microbial biobank.</title>
        <authorList>
            <person name="Liu C."/>
        </authorList>
    </citation>
    <scope>NUCLEOTIDE SEQUENCE [LARGE SCALE GENOMIC DNA]</scope>
    <source>
        <strain evidence="4 5">0.1X-D8-26</strain>
    </source>
</reference>
<proteinExistence type="predicted"/>
<evidence type="ECO:0000259" key="3">
    <source>
        <dbReference type="Pfam" id="PF16344"/>
    </source>
</evidence>
<dbReference type="InterPro" id="IPR012373">
    <property type="entry name" value="Ferrdict_sens_TM"/>
</dbReference>
<feature type="transmembrane region" description="Helical" evidence="1">
    <location>
        <begin position="136"/>
        <end position="154"/>
    </location>
</feature>
<dbReference type="AlphaFoldDB" id="A0A3L7Z337"/>
<dbReference type="PANTHER" id="PTHR30273">
    <property type="entry name" value="PERIPLASMIC SIGNAL SENSOR AND SIGMA FACTOR ACTIVATOR FECR-RELATED"/>
    <property type="match status" value="1"/>
</dbReference>
<dbReference type="InterPro" id="IPR006860">
    <property type="entry name" value="FecR"/>
</dbReference>
<sequence length="425" mass="49043">MERNNHARRNKSSLQRSEKKFAPEQKKFQFAITQKRSSVVLYKKTTHMALQQELEEVKKYLLKEITGSITPEEKIKLQEWADAAEEHQAFIEQILSEEFLTQAVLDRNERKQQEEWQKLYYKIGYVRPLTTSFRKWIAVAAMICLLLGSGFYLLNRETLIHSGCSKAFLQTVDSTYILNGEVLNYARYILDLPPAQNRTQLSAAPDRKIIVPRGGEYKIQMEDGTFIHLGPESSLTIPVDFSCHNRRLAVSGEAYFAVHKDSLHPFLIHSADVDIVVRGTELNVEAYPDERETQITLVNGKAELRTPQGISLELPMGHTGIISAKEGKEVKITAANIAECTAWHHNRWIFEDRPIHQIVKKLARWYNMDVSFTDAAARDFHITMNMDKYETFNKLAQTIRKMNELQIQIKKNNTIIISENKINHK</sequence>
<dbReference type="Pfam" id="PF04773">
    <property type="entry name" value="FecR"/>
    <property type="match status" value="1"/>
</dbReference>
<dbReference type="PANTHER" id="PTHR30273:SF2">
    <property type="entry name" value="PROTEIN FECR"/>
    <property type="match status" value="1"/>
</dbReference>
<feature type="domain" description="FecR protein" evidence="2">
    <location>
        <begin position="210"/>
        <end position="302"/>
    </location>
</feature>
<feature type="domain" description="Protein FecR C-terminal" evidence="3">
    <location>
        <begin position="348"/>
        <end position="417"/>
    </location>
</feature>
<evidence type="ECO:0000313" key="4">
    <source>
        <dbReference type="EMBL" id="RLT81323.1"/>
    </source>
</evidence>
<protein>
    <submittedName>
        <fullName evidence="4">FecR family protein</fullName>
    </submittedName>
</protein>
<evidence type="ECO:0000259" key="2">
    <source>
        <dbReference type="Pfam" id="PF04773"/>
    </source>
</evidence>